<sequence length="364" mass="41127">MVMVLGGGEIGITIMRCFGERLRTHIPNLGRNSVMEMGTAIPARALGSITVPALLTGMWQVAGGHGKIDIKKAVDEMKVYTEAGFGTFDLADIYGPAEVIFGMFLKEYPGNKRVQGLTKFVPRPGPMTRAIVEASIDRSRKNMGVQTLDLVQFHWWDYEDERYLDAAKYLIELQQEGKILELALTNFDTHHMKRIADSSCRLVSNQVAYSIIDRRPEKKMVYWCLENNVKILAYGSLLGGFLSDKYFGKPEPTRRELTTSSLVKYKYTIDQWGDWNLFQELLLVLKRIAEKYAVSISNIAVRYIADKPTVAAVIIGARLSIAEHIAENLRTFSFPGIDDEDKSLIHHIVRRGRELPGDCGDEYR</sequence>
<dbReference type="EMBL" id="CM055112">
    <property type="protein sequence ID" value="KAJ7517541.1"/>
    <property type="molecule type" value="Genomic_DNA"/>
</dbReference>
<gene>
    <name evidence="1" type="ORF">O6H91_21G028400</name>
</gene>
<comment type="caution">
    <text evidence="1">The sequence shown here is derived from an EMBL/GenBank/DDBJ whole genome shotgun (WGS) entry which is preliminary data.</text>
</comment>
<protein>
    <submittedName>
        <fullName evidence="1">Uncharacterized protein</fullName>
    </submittedName>
</protein>
<reference evidence="2" key="1">
    <citation type="journal article" date="2024" name="Proc. Natl. Acad. Sci. U.S.A.">
        <title>Extraordinary preservation of gene collinearity over three hundred million years revealed in homosporous lycophytes.</title>
        <authorList>
            <person name="Li C."/>
            <person name="Wickell D."/>
            <person name="Kuo L.Y."/>
            <person name="Chen X."/>
            <person name="Nie B."/>
            <person name="Liao X."/>
            <person name="Peng D."/>
            <person name="Ji J."/>
            <person name="Jenkins J."/>
            <person name="Williams M."/>
            <person name="Shu S."/>
            <person name="Plott C."/>
            <person name="Barry K."/>
            <person name="Rajasekar S."/>
            <person name="Grimwood J."/>
            <person name="Han X."/>
            <person name="Sun S."/>
            <person name="Hou Z."/>
            <person name="He W."/>
            <person name="Dai G."/>
            <person name="Sun C."/>
            <person name="Schmutz J."/>
            <person name="Leebens-Mack J.H."/>
            <person name="Li F.W."/>
            <person name="Wang L."/>
        </authorList>
    </citation>
    <scope>NUCLEOTIDE SEQUENCE [LARGE SCALE GENOMIC DNA]</scope>
    <source>
        <strain evidence="2">cv. PW_Plant_1</strain>
    </source>
</reference>
<organism evidence="1 2">
    <name type="scientific">Diphasiastrum complanatum</name>
    <name type="common">Issler's clubmoss</name>
    <name type="synonym">Lycopodium complanatum</name>
    <dbReference type="NCBI Taxonomy" id="34168"/>
    <lineage>
        <taxon>Eukaryota</taxon>
        <taxon>Viridiplantae</taxon>
        <taxon>Streptophyta</taxon>
        <taxon>Embryophyta</taxon>
        <taxon>Tracheophyta</taxon>
        <taxon>Lycopodiopsida</taxon>
        <taxon>Lycopodiales</taxon>
        <taxon>Lycopodiaceae</taxon>
        <taxon>Lycopodioideae</taxon>
        <taxon>Diphasiastrum</taxon>
    </lineage>
</organism>
<evidence type="ECO:0000313" key="2">
    <source>
        <dbReference type="Proteomes" id="UP001162992"/>
    </source>
</evidence>
<proteinExistence type="predicted"/>
<dbReference type="Proteomes" id="UP001162992">
    <property type="component" value="Chromosome 21"/>
</dbReference>
<name>A0ACC2AJ37_DIPCM</name>
<keyword evidence="2" id="KW-1185">Reference proteome</keyword>
<evidence type="ECO:0000313" key="1">
    <source>
        <dbReference type="EMBL" id="KAJ7517541.1"/>
    </source>
</evidence>
<accession>A0ACC2AJ37</accession>